<evidence type="ECO:0000313" key="16">
    <source>
        <dbReference type="EMBL" id="AST11847.1"/>
    </source>
</evidence>
<evidence type="ECO:0000256" key="7">
    <source>
        <dbReference type="ARBA" id="ARBA00022705"/>
    </source>
</evidence>
<keyword evidence="6 12" id="KW-1048">Host nucleus</keyword>
<keyword evidence="12" id="KW-1017">Isopeptide bond</keyword>
<protein>
    <recommendedName>
        <fullName evidence="12">Regulatory protein E2</fullName>
    </recommendedName>
</protein>
<keyword evidence="3 12" id="KW-0678">Repressor</keyword>
<dbReference type="InterPro" id="IPR042504">
    <property type="entry name" value="Regulatory_protein_E2_N_2"/>
</dbReference>
<keyword evidence="5 12" id="KW-0597">Phosphoprotein</keyword>
<name>A0A223FRD4_9PAPI</name>
<evidence type="ECO:0000259" key="14">
    <source>
        <dbReference type="Pfam" id="PF00508"/>
    </source>
</evidence>
<dbReference type="InterPro" id="IPR042503">
    <property type="entry name" value="Regulatory_protein_E2_N_1"/>
</dbReference>
<comment type="subunit">
    <text evidence="12">Binds DNA as homodimer. Interacts with protein E1; this interaction greatly increases E1 DNA-binding activity. Interacts with protein L1; this interaction enhances E2-dependent replication and transcription activation. Interacts with protein L2; this interaction inhibits E2 transcriptional activity but not DNA replication function E2. Interacts with protein E7; this interaction inhibits E7 oncogenic activity. Interacts with host TAF1; this interaction modulates E2-dependent transcriptional regulation. Interacts with host BRD4; this interaction mediates E2 transcriptional activation function. Additionally, the interaction with host BRD4 on mitotic chromosomes mediates tethering of the viral genome. Interacts with host TOPBP1; this interaction is required for optimal viral DNA replication.</text>
</comment>
<comment type="function">
    <text evidence="12">Plays a role in the initiation of viral DNA replication. A dimer of E2 interacts with a dimer of E1 in order to improve specificity of E1 DNA binding activity. Once the complex recognizes and binds DNA at specific sites, the E2 dimer is removed from DNA. E2 also regulates viral transcription through binding to the E2RE response element (5'-ACCNNNNNNGGT-3') present in multiple copies in the regulatory regions of the viral genome. Activates or represses transcription depending on E2RE's position with regards to proximal promoter elements including the TATA-box. Repression occurs by sterically hindering the assembly of the transcription initiation complex.</text>
</comment>
<dbReference type="InterPro" id="IPR001866">
    <property type="entry name" value="PPV_E2_N"/>
</dbReference>
<dbReference type="OrthoDB" id="15886at10239"/>
<evidence type="ECO:0000256" key="3">
    <source>
        <dbReference type="ARBA" id="ARBA00022491"/>
    </source>
</evidence>
<evidence type="ECO:0000256" key="10">
    <source>
        <dbReference type="ARBA" id="ARBA00023159"/>
    </source>
</evidence>
<evidence type="ECO:0000256" key="2">
    <source>
        <dbReference type="ARBA" id="ARBA00007794"/>
    </source>
</evidence>
<feature type="region of interest" description="Disordered" evidence="13">
    <location>
        <begin position="233"/>
        <end position="375"/>
    </location>
</feature>
<dbReference type="GO" id="GO:0000166">
    <property type="term" value="F:nucleotide binding"/>
    <property type="evidence" value="ECO:0007669"/>
    <property type="project" value="UniProtKB-UniRule"/>
</dbReference>
<feature type="compositionally biased region" description="Basic residues" evidence="13">
    <location>
        <begin position="262"/>
        <end position="276"/>
    </location>
</feature>
<evidence type="ECO:0000256" key="12">
    <source>
        <dbReference type="HAMAP-Rule" id="MF_04001"/>
    </source>
</evidence>
<keyword evidence="9 12" id="KW-0238">DNA-binding</keyword>
<dbReference type="InterPro" id="IPR035975">
    <property type="entry name" value="E2/EBNA1_C_sf"/>
</dbReference>
<evidence type="ECO:0000256" key="13">
    <source>
        <dbReference type="SAM" id="MobiDB-lite"/>
    </source>
</evidence>
<feature type="cross-link" description="Glycyl lysine isopeptide (Lys-Gly) (interchain with G-Cter in SUMO)" evidence="12">
    <location>
        <position position="387"/>
    </location>
</feature>
<keyword evidence="7 12" id="KW-0235">DNA replication</keyword>
<comment type="PTM">
    <text evidence="12">Sumoylation plays a regulatory role in E2 transcriptional activity.</text>
</comment>
<dbReference type="GO" id="GO:0003700">
    <property type="term" value="F:DNA-binding transcription factor activity"/>
    <property type="evidence" value="ECO:0007669"/>
    <property type="project" value="UniProtKB-UniRule"/>
</dbReference>
<dbReference type="GO" id="GO:0006260">
    <property type="term" value="P:DNA replication"/>
    <property type="evidence" value="ECO:0007669"/>
    <property type="project" value="UniProtKB-KW"/>
</dbReference>
<dbReference type="GO" id="GO:0006275">
    <property type="term" value="P:regulation of DNA replication"/>
    <property type="evidence" value="ECO:0007669"/>
    <property type="project" value="UniProtKB-UniRule"/>
</dbReference>
<feature type="compositionally biased region" description="Basic and acidic residues" evidence="13">
    <location>
        <begin position="285"/>
        <end position="300"/>
    </location>
</feature>
<comment type="similarity">
    <text evidence="12">Belongs to the papillomaviridae E2 protein family.</text>
</comment>
<dbReference type="EMBL" id="KY853656">
    <property type="protein sequence ID" value="AST11847.1"/>
    <property type="molecule type" value="Genomic_DNA"/>
</dbReference>
<dbReference type="SUPFAM" id="SSF51332">
    <property type="entry name" value="E2 regulatory, transactivation domain"/>
    <property type="match status" value="1"/>
</dbReference>
<proteinExistence type="inferred from homology"/>
<comment type="caution">
    <text evidence="12">Lacks conserved residue(s) required for the propagation of feature annotation.</text>
</comment>
<dbReference type="Gene3D" id="3.30.70.330">
    <property type="match status" value="1"/>
</dbReference>
<comment type="PTM">
    <text evidence="12">Phosphorylated.</text>
</comment>
<dbReference type="Pfam" id="PF00511">
    <property type="entry name" value="PPV_E2_C"/>
    <property type="match status" value="1"/>
</dbReference>
<dbReference type="GO" id="GO:0006351">
    <property type="term" value="P:DNA-templated transcription"/>
    <property type="evidence" value="ECO:0007669"/>
    <property type="project" value="UniProtKB-UniRule"/>
</dbReference>
<sequence>MENLNAKHEVLQQVLLAHYEKDSSKLTDQIAYWELMRRESVLHHYARQMGIGTLGFTVVPTLQVSENRAKSAIKMQLLLQSLLNSPFANEPWSMRDTSIERLDAPPKNLFKKRPVTVEVYFDNNPDNMFPYTSWTDIYYQDAEDNWKKTSGQVDNDGLYYVDDEGEVHYYVQFGVDAPVYGVTGLWRVSYKNKIISTPVSSSSPEVQLGQDFHEPQQWYPRVSVLGFSPASDWADSPTSTTGTTGSQPLHSPISIGSSQSRRGLRGSSRGKRRGRRLSGSPGRQGDSRRGRGGHRQESRWEGSTSPASSSSSLPELSFIGQQRGKGGRGYRGRGRGRGRASGRVPPRLSPHVSIETLGAGLDQPGKRGGGRSEEAEAKVGVPVILLKGPGNALKCWRARAKQRHRDLFGAISTVFSWINKCDCTRIGRHRLVVGFMSEGQREDFLKQVTLPGGVDWSYGTFNSL</sequence>
<reference evidence="16" key="1">
    <citation type="journal article" date="2017" name="Vet. Microbiol.">
        <title>Genomic characterisation of Felis catus papillomavirus type 5 with proposed classification within a new papillomavirus genus.</title>
        <authorList>
            <person name="Munday J.S."/>
            <person name="Dittmer K.E."/>
            <person name="Thomson N.A."/>
            <person name="Hills S.F."/>
            <person name="Laurie R.E."/>
        </authorList>
    </citation>
    <scope>NUCLEOTIDE SEQUENCE [LARGE SCALE GENOMIC DNA]</scope>
</reference>
<feature type="domain" description="Papillomavirus E2 N-terminal" evidence="14">
    <location>
        <begin position="1"/>
        <end position="199"/>
    </location>
</feature>
<dbReference type="InterPro" id="IPR033668">
    <property type="entry name" value="Reg_prot_E2"/>
</dbReference>
<comment type="subcellular location">
    <subcellularLocation>
        <location evidence="1 12">Host nucleus</location>
    </subcellularLocation>
</comment>
<dbReference type="Pfam" id="PF00508">
    <property type="entry name" value="PPV_E2_N"/>
    <property type="match status" value="1"/>
</dbReference>
<dbReference type="HAMAP" id="MF_04001">
    <property type="entry name" value="PPV_E2"/>
    <property type="match status" value="1"/>
</dbReference>
<accession>A0A223FRD4</accession>
<dbReference type="InterPro" id="IPR036050">
    <property type="entry name" value="Regulatory_protein_E2_N"/>
</dbReference>
<evidence type="ECO:0000256" key="11">
    <source>
        <dbReference type="ARBA" id="ARBA00023163"/>
    </source>
</evidence>
<keyword evidence="10 12" id="KW-0010">Activator</keyword>
<dbReference type="Gene3D" id="1.10.287.30">
    <property type="entry name" value="E2 (early) protein, N terminal domain, subdomain 1"/>
    <property type="match status" value="1"/>
</dbReference>
<dbReference type="GO" id="GO:0039693">
    <property type="term" value="P:viral DNA genome replication"/>
    <property type="evidence" value="ECO:0007669"/>
    <property type="project" value="UniProtKB-UniRule"/>
</dbReference>
<keyword evidence="12" id="KW-0832">Ubl conjugation</keyword>
<feature type="compositionally biased region" description="Low complexity" evidence="13">
    <location>
        <begin position="303"/>
        <end position="317"/>
    </location>
</feature>
<dbReference type="InterPro" id="IPR000427">
    <property type="entry name" value="Papillomavirus_E2_C"/>
</dbReference>
<keyword evidence="11 12" id="KW-0804">Transcription</keyword>
<evidence type="ECO:0000256" key="1">
    <source>
        <dbReference type="ARBA" id="ARBA00004147"/>
    </source>
</evidence>
<dbReference type="GO" id="GO:0042025">
    <property type="term" value="C:host cell nucleus"/>
    <property type="evidence" value="ECO:0007669"/>
    <property type="project" value="UniProtKB-SubCell"/>
</dbReference>
<keyword evidence="4 12" id="KW-0244">Early protein</keyword>
<dbReference type="InterPro" id="IPR012677">
    <property type="entry name" value="Nucleotide-bd_a/b_plait_sf"/>
</dbReference>
<evidence type="ECO:0000256" key="6">
    <source>
        <dbReference type="ARBA" id="ARBA00022562"/>
    </source>
</evidence>
<dbReference type="GO" id="GO:0003677">
    <property type="term" value="F:DNA binding"/>
    <property type="evidence" value="ECO:0007669"/>
    <property type="project" value="UniProtKB-UniRule"/>
</dbReference>
<dbReference type="SUPFAM" id="SSF54957">
    <property type="entry name" value="Viral DNA-binding domain"/>
    <property type="match status" value="1"/>
</dbReference>
<evidence type="ECO:0000256" key="5">
    <source>
        <dbReference type="ARBA" id="ARBA00022553"/>
    </source>
</evidence>
<feature type="compositionally biased region" description="Low complexity" evidence="13">
    <location>
        <begin position="238"/>
        <end position="261"/>
    </location>
</feature>
<comment type="similarity">
    <text evidence="2">Belongs to the papillomaviridae E8^E2C protein family.</text>
</comment>
<feature type="region of interest" description="DNA-binding domain" evidence="12">
    <location>
        <begin position="380"/>
        <end position="464"/>
    </location>
</feature>
<evidence type="ECO:0000256" key="8">
    <source>
        <dbReference type="ARBA" id="ARBA00023015"/>
    </source>
</evidence>
<dbReference type="Proteomes" id="UP000217300">
    <property type="component" value="Segment"/>
</dbReference>
<evidence type="ECO:0000256" key="9">
    <source>
        <dbReference type="ARBA" id="ARBA00023125"/>
    </source>
</evidence>
<feature type="domain" description="Papillomavirus E2 C-terminal" evidence="15">
    <location>
        <begin position="382"/>
        <end position="460"/>
    </location>
</feature>
<dbReference type="Gene3D" id="2.170.200.10">
    <property type="entry name" value="Papillomavirus E2 early protein domain"/>
    <property type="match status" value="1"/>
</dbReference>
<evidence type="ECO:0000256" key="4">
    <source>
        <dbReference type="ARBA" id="ARBA00022518"/>
    </source>
</evidence>
<feature type="compositionally biased region" description="Basic residues" evidence="13">
    <location>
        <begin position="325"/>
        <end position="340"/>
    </location>
</feature>
<organism evidence="16">
    <name type="scientific">Felis catus papillomavirus type 5</name>
    <dbReference type="NCBI Taxonomy" id="2025339"/>
    <lineage>
        <taxon>Viruses</taxon>
        <taxon>Monodnaviria</taxon>
        <taxon>Shotokuvirae</taxon>
        <taxon>Cossaviricota</taxon>
        <taxon>Papovaviricetes</taxon>
        <taxon>Zurhausenvirales</taxon>
        <taxon>Papillomaviridae</taxon>
    </lineage>
</organism>
<gene>
    <name evidence="12" type="primary">E2</name>
</gene>
<keyword evidence="8 12" id="KW-0805">Transcription regulation</keyword>
<evidence type="ECO:0000259" key="15">
    <source>
        <dbReference type="Pfam" id="PF00511"/>
    </source>
</evidence>